<keyword evidence="5" id="KW-1185">Reference proteome</keyword>
<keyword evidence="1" id="KW-0812">Transmembrane</keyword>
<dbReference type="Gene3D" id="3.40.50.11350">
    <property type="match status" value="1"/>
</dbReference>
<dbReference type="AlphaFoldDB" id="A0A815DA71"/>
<reference evidence="4" key="1">
    <citation type="submission" date="2021-02" db="EMBL/GenBank/DDBJ databases">
        <authorList>
            <person name="Nowell W R."/>
        </authorList>
    </citation>
    <scope>NUCLEOTIDE SEQUENCE</scope>
</reference>
<keyword evidence="1" id="KW-1133">Transmembrane helix</keyword>
<name>A0A815DA71_ADIRI</name>
<accession>A0A815DA71</accession>
<gene>
    <name evidence="4" type="ORF">EDS130_LOCUS30490</name>
    <name evidence="3" type="ORF">XAT740_LOCUS3001</name>
</gene>
<organism evidence="4 6">
    <name type="scientific">Adineta ricciae</name>
    <name type="common">Rotifer</name>
    <dbReference type="NCBI Taxonomy" id="249248"/>
    <lineage>
        <taxon>Eukaryota</taxon>
        <taxon>Metazoa</taxon>
        <taxon>Spiralia</taxon>
        <taxon>Gnathifera</taxon>
        <taxon>Rotifera</taxon>
        <taxon>Eurotatoria</taxon>
        <taxon>Bdelloidea</taxon>
        <taxon>Adinetida</taxon>
        <taxon>Adinetidae</taxon>
        <taxon>Adineta</taxon>
    </lineage>
</organism>
<dbReference type="Proteomes" id="UP000663852">
    <property type="component" value="Unassembled WGS sequence"/>
</dbReference>
<protein>
    <recommendedName>
        <fullName evidence="2">Alpha-(1,6)-fucosyltransferase N- and catalytic domain-containing protein</fullName>
    </recommendedName>
</protein>
<dbReference type="EMBL" id="CAJNOR010000111">
    <property type="protein sequence ID" value="CAF0801507.1"/>
    <property type="molecule type" value="Genomic_DNA"/>
</dbReference>
<evidence type="ECO:0000313" key="4">
    <source>
        <dbReference type="EMBL" id="CAF1298807.1"/>
    </source>
</evidence>
<dbReference type="EMBL" id="CAJNOJ010000214">
    <property type="protein sequence ID" value="CAF1298807.1"/>
    <property type="molecule type" value="Genomic_DNA"/>
</dbReference>
<dbReference type="Pfam" id="PF19745">
    <property type="entry name" value="FUT8_N_cat"/>
    <property type="match status" value="1"/>
</dbReference>
<keyword evidence="1" id="KW-0472">Membrane</keyword>
<dbReference type="OrthoDB" id="6064824at2759"/>
<sequence>MVSTARCKRLYIVCSVFAIVICTFVTFSFQPYFDFSIIKHDPTIYYSTISGAYCFAREAPPGYVENPNIDDAFNSEHCSLENIHACQQIHNQTLLFRLHWSAGFASELNNLLRIFIYTIKTRRRLLIDGNSWNYQTFSTYFNISQGYFSPWLPSSSYCWQRQFVHLLSYQPASHTESLPEHFVITRDTSIGFQALYPIMESWEKGEDILEMKRKVAAYLWRTLNAKTRDTVESYLNDIHSDDIHYAMHIRRGDKVTETNSIKTRKYIDAMKELIKKDPEKQWKNRVFVASDDANTIHELRQLKPEWNFVRLFPKTVQLHGHEQGSFDRLPQHVQIELTHILLSELEILSRVKYVVCTFSSNVCRLAQVLRKQHPNTVLSLDTNWDPL</sequence>
<evidence type="ECO:0000313" key="3">
    <source>
        <dbReference type="EMBL" id="CAF0801507.1"/>
    </source>
</evidence>
<feature type="domain" description="Alpha-(1,6)-fucosyltransferase N- and catalytic" evidence="2">
    <location>
        <begin position="215"/>
        <end position="370"/>
    </location>
</feature>
<evidence type="ECO:0000313" key="6">
    <source>
        <dbReference type="Proteomes" id="UP000663852"/>
    </source>
</evidence>
<dbReference type="Proteomes" id="UP000663828">
    <property type="component" value="Unassembled WGS sequence"/>
</dbReference>
<dbReference type="GO" id="GO:0046921">
    <property type="term" value="F:alpha-(1-&gt;6)-fucosyltransferase activity"/>
    <property type="evidence" value="ECO:0007669"/>
    <property type="project" value="TreeGrafter"/>
</dbReference>
<dbReference type="InterPro" id="IPR045573">
    <property type="entry name" value="Fut8_N_cat"/>
</dbReference>
<evidence type="ECO:0000259" key="2">
    <source>
        <dbReference type="Pfam" id="PF19745"/>
    </source>
</evidence>
<dbReference type="GO" id="GO:0006487">
    <property type="term" value="P:protein N-linked glycosylation"/>
    <property type="evidence" value="ECO:0007669"/>
    <property type="project" value="TreeGrafter"/>
</dbReference>
<evidence type="ECO:0000313" key="5">
    <source>
        <dbReference type="Proteomes" id="UP000663828"/>
    </source>
</evidence>
<proteinExistence type="predicted"/>
<evidence type="ECO:0000256" key="1">
    <source>
        <dbReference type="SAM" id="Phobius"/>
    </source>
</evidence>
<dbReference type="PANTHER" id="PTHR13132">
    <property type="entry name" value="ALPHA- 1,6 -FUCOSYLTRANSFERASE"/>
    <property type="match status" value="1"/>
</dbReference>
<dbReference type="PANTHER" id="PTHR13132:SF29">
    <property type="entry name" value="ALPHA-(1,6)-FUCOSYLTRANSFERASE"/>
    <property type="match status" value="1"/>
</dbReference>
<comment type="caution">
    <text evidence="4">The sequence shown here is derived from an EMBL/GenBank/DDBJ whole genome shotgun (WGS) entry which is preliminary data.</text>
</comment>
<feature type="transmembrane region" description="Helical" evidence="1">
    <location>
        <begin position="12"/>
        <end position="33"/>
    </location>
</feature>